<dbReference type="InterPro" id="IPR011598">
    <property type="entry name" value="bHLH_dom"/>
</dbReference>
<dbReference type="EMBL" id="JASCZI010212607">
    <property type="protein sequence ID" value="MED6199905.1"/>
    <property type="molecule type" value="Genomic_DNA"/>
</dbReference>
<dbReference type="InterPro" id="IPR024097">
    <property type="entry name" value="bHLH_ZIP_TF"/>
</dbReference>
<evidence type="ECO:0000256" key="2">
    <source>
        <dbReference type="ARBA" id="ARBA00023015"/>
    </source>
</evidence>
<feature type="domain" description="BHLH" evidence="6">
    <location>
        <begin position="104"/>
        <end position="154"/>
    </location>
</feature>
<evidence type="ECO:0000313" key="7">
    <source>
        <dbReference type="EMBL" id="MED6199905.1"/>
    </source>
</evidence>
<keyword evidence="4" id="KW-0539">Nucleus</keyword>
<evidence type="ECO:0000256" key="3">
    <source>
        <dbReference type="ARBA" id="ARBA00023163"/>
    </source>
</evidence>
<dbReference type="Pfam" id="PF00010">
    <property type="entry name" value="HLH"/>
    <property type="match status" value="1"/>
</dbReference>
<dbReference type="Proteomes" id="UP001341840">
    <property type="component" value="Unassembled WGS sequence"/>
</dbReference>
<keyword evidence="8" id="KW-1185">Reference proteome</keyword>
<dbReference type="SMART" id="SM00353">
    <property type="entry name" value="HLH"/>
    <property type="match status" value="1"/>
</dbReference>
<dbReference type="PANTHER" id="PTHR12565:SF431">
    <property type="entry name" value="TRANSCRIPTION FACTOR BHLH137"/>
    <property type="match status" value="1"/>
</dbReference>
<comment type="caution">
    <text evidence="7">The sequence shown here is derived from an EMBL/GenBank/DDBJ whole genome shotgun (WGS) entry which is preliminary data.</text>
</comment>
<evidence type="ECO:0000256" key="1">
    <source>
        <dbReference type="ARBA" id="ARBA00004123"/>
    </source>
</evidence>
<protein>
    <recommendedName>
        <fullName evidence="6">BHLH domain-containing protein</fullName>
    </recommendedName>
</protein>
<feature type="compositionally biased region" description="Basic and acidic residues" evidence="5">
    <location>
        <begin position="61"/>
        <end position="86"/>
    </location>
</feature>
<dbReference type="PROSITE" id="PS50888">
    <property type="entry name" value="BHLH"/>
    <property type="match status" value="1"/>
</dbReference>
<comment type="subcellular location">
    <subcellularLocation>
        <location evidence="1">Nucleus</location>
    </subcellularLocation>
</comment>
<name>A0ABU6XQ82_9FABA</name>
<evidence type="ECO:0000256" key="5">
    <source>
        <dbReference type="SAM" id="MobiDB-lite"/>
    </source>
</evidence>
<keyword evidence="3" id="KW-0804">Transcription</keyword>
<dbReference type="InterPro" id="IPR036638">
    <property type="entry name" value="HLH_DNA-bd_sf"/>
</dbReference>
<reference evidence="7 8" key="1">
    <citation type="journal article" date="2023" name="Plants (Basel)">
        <title>Bridging the Gap: Combining Genomics and Transcriptomics Approaches to Understand Stylosanthes scabra, an Orphan Legume from the Brazilian Caatinga.</title>
        <authorList>
            <person name="Ferreira-Neto J.R.C."/>
            <person name="da Silva M.D."/>
            <person name="Binneck E."/>
            <person name="de Melo N.F."/>
            <person name="da Silva R.H."/>
            <person name="de Melo A.L.T.M."/>
            <person name="Pandolfi V."/>
            <person name="Bustamante F.O."/>
            <person name="Brasileiro-Vidal A.C."/>
            <person name="Benko-Iseppon A.M."/>
        </authorList>
    </citation>
    <scope>NUCLEOTIDE SEQUENCE [LARGE SCALE GENOMIC DNA]</scope>
    <source>
        <tissue evidence="7">Leaves</tissue>
    </source>
</reference>
<feature type="region of interest" description="Disordered" evidence="5">
    <location>
        <begin position="23"/>
        <end position="112"/>
    </location>
</feature>
<evidence type="ECO:0000256" key="4">
    <source>
        <dbReference type="ARBA" id="ARBA00023242"/>
    </source>
</evidence>
<keyword evidence="2" id="KW-0805">Transcription regulation</keyword>
<proteinExistence type="predicted"/>
<dbReference type="SUPFAM" id="SSF47459">
    <property type="entry name" value="HLH, helix-loop-helix DNA-binding domain"/>
    <property type="match status" value="1"/>
</dbReference>
<organism evidence="7 8">
    <name type="scientific">Stylosanthes scabra</name>
    <dbReference type="NCBI Taxonomy" id="79078"/>
    <lineage>
        <taxon>Eukaryota</taxon>
        <taxon>Viridiplantae</taxon>
        <taxon>Streptophyta</taxon>
        <taxon>Embryophyta</taxon>
        <taxon>Tracheophyta</taxon>
        <taxon>Spermatophyta</taxon>
        <taxon>Magnoliopsida</taxon>
        <taxon>eudicotyledons</taxon>
        <taxon>Gunneridae</taxon>
        <taxon>Pentapetalae</taxon>
        <taxon>rosids</taxon>
        <taxon>fabids</taxon>
        <taxon>Fabales</taxon>
        <taxon>Fabaceae</taxon>
        <taxon>Papilionoideae</taxon>
        <taxon>50 kb inversion clade</taxon>
        <taxon>dalbergioids sensu lato</taxon>
        <taxon>Dalbergieae</taxon>
        <taxon>Pterocarpus clade</taxon>
        <taxon>Stylosanthes</taxon>
    </lineage>
</organism>
<dbReference type="PANTHER" id="PTHR12565">
    <property type="entry name" value="STEROL REGULATORY ELEMENT-BINDING PROTEIN"/>
    <property type="match status" value="1"/>
</dbReference>
<dbReference type="Gene3D" id="4.10.280.10">
    <property type="entry name" value="Helix-loop-helix DNA-binding domain"/>
    <property type="match status" value="1"/>
</dbReference>
<dbReference type="CDD" id="cd18919">
    <property type="entry name" value="bHLH_AtBPE_like"/>
    <property type="match status" value="1"/>
</dbReference>
<evidence type="ECO:0000259" key="6">
    <source>
        <dbReference type="PROSITE" id="PS50888"/>
    </source>
</evidence>
<sequence length="278" mass="31424">MVVDKLEIGEEQVTQKITTAAVVAMERKRRTRHGSSTKPQSKDGTTNKRTRKSNNGGGMMKNKEEEDEKPKAERMDKNDSKKKGSNEEEEPPKGYIHVRARRGQATDSHSLAERVRREKISERMKMLQRLVPGCDKVTGKALMLDEIINYVQSLQNQVEFLSMKLASVSPIFYEMATDLDNNNTLLVKPEKLNIQPCQQATTTTTMAAATVTAATTVFPAANNDHYLLDSSSASTFLQGQRSNIFSEGSSQFWDTEEQRQKFLHPYEFINNNNLCSFH</sequence>
<accession>A0ABU6XQ82</accession>
<gene>
    <name evidence="7" type="ORF">PIB30_080152</name>
</gene>
<evidence type="ECO:0000313" key="8">
    <source>
        <dbReference type="Proteomes" id="UP001341840"/>
    </source>
</evidence>